<feature type="transmembrane region" description="Helical" evidence="8">
    <location>
        <begin position="233"/>
        <end position="251"/>
    </location>
</feature>
<evidence type="ECO:0000313" key="10">
    <source>
        <dbReference type="Proteomes" id="UP001200430"/>
    </source>
</evidence>
<keyword evidence="4 8" id="KW-0812">Transmembrane</keyword>
<dbReference type="Proteomes" id="UP001200430">
    <property type="component" value="Unassembled WGS sequence"/>
</dbReference>
<dbReference type="InterPro" id="IPR001734">
    <property type="entry name" value="Na/solute_symporter"/>
</dbReference>
<feature type="transmembrane region" description="Helical" evidence="8">
    <location>
        <begin position="272"/>
        <end position="297"/>
    </location>
</feature>
<accession>A0ABS9ESM5</accession>
<dbReference type="PROSITE" id="PS50283">
    <property type="entry name" value="NA_SOLUT_SYMP_3"/>
    <property type="match status" value="1"/>
</dbReference>
<gene>
    <name evidence="9" type="ORF">L2W38_11675</name>
</gene>
<feature type="transmembrane region" description="Helical" evidence="8">
    <location>
        <begin position="397"/>
        <end position="419"/>
    </location>
</feature>
<dbReference type="RefSeq" id="WP_236100172.1">
    <property type="nucleotide sequence ID" value="NZ_JAKGUD010000016.1"/>
</dbReference>
<dbReference type="Pfam" id="PF00474">
    <property type="entry name" value="SSF"/>
    <property type="match status" value="1"/>
</dbReference>
<evidence type="ECO:0000256" key="7">
    <source>
        <dbReference type="RuleBase" id="RU362091"/>
    </source>
</evidence>
<evidence type="ECO:0000256" key="1">
    <source>
        <dbReference type="ARBA" id="ARBA00004141"/>
    </source>
</evidence>
<proteinExistence type="inferred from homology"/>
<comment type="similarity">
    <text evidence="2 7">Belongs to the sodium:solute symporter (SSF) (TC 2.A.21) family.</text>
</comment>
<feature type="transmembrane region" description="Helical" evidence="8">
    <location>
        <begin position="155"/>
        <end position="173"/>
    </location>
</feature>
<protein>
    <submittedName>
        <fullName evidence="9">Sodium:solute symporter family protein</fullName>
    </submittedName>
</protein>
<feature type="transmembrane region" description="Helical" evidence="8">
    <location>
        <begin position="372"/>
        <end position="391"/>
    </location>
</feature>
<comment type="caution">
    <text evidence="9">The sequence shown here is derived from an EMBL/GenBank/DDBJ whole genome shotgun (WGS) entry which is preliminary data.</text>
</comment>
<feature type="transmembrane region" description="Helical" evidence="8">
    <location>
        <begin position="73"/>
        <end position="90"/>
    </location>
</feature>
<dbReference type="PANTHER" id="PTHR48086:SF8">
    <property type="entry name" value="MONOCARBOXYLIC ACID PERMEASE"/>
    <property type="match status" value="1"/>
</dbReference>
<evidence type="ECO:0000256" key="5">
    <source>
        <dbReference type="ARBA" id="ARBA00022989"/>
    </source>
</evidence>
<evidence type="ECO:0000256" key="2">
    <source>
        <dbReference type="ARBA" id="ARBA00006434"/>
    </source>
</evidence>
<feature type="transmembrane region" description="Helical" evidence="8">
    <location>
        <begin position="323"/>
        <end position="351"/>
    </location>
</feature>
<evidence type="ECO:0000256" key="3">
    <source>
        <dbReference type="ARBA" id="ARBA00022448"/>
    </source>
</evidence>
<dbReference type="CDD" id="cd10322">
    <property type="entry name" value="SLC5sbd"/>
    <property type="match status" value="1"/>
</dbReference>
<dbReference type="InterPro" id="IPR050277">
    <property type="entry name" value="Sodium:Solute_Symporter"/>
</dbReference>
<sequence length="489" mass="52686">MTVAVSIIFGWLIITTIVGVIAGRNQAFSMENYFVGGRSFGTFLFYTTAAAEIYSAFAFLGLAGWSYSKGMSIVYAMIYSSIAYGLYFFIGPRINRLGSRLHYVSQPDYIEDRYESRWLGVFVAVIGVIFTIPYLQLQIMGAGMIVQLASGGAISWKIAVVISFIAAVIFVYVSGLRGIGWTNFLQAIIMLFGMVGIGFVFPHRFFGGTAKVWEILQEIKPTHLSLPDSSGLGIFWVFSVAFICGLGFWMWPHIFTATYAAKSEKVVRKNAVILPLYSLTMIPIIVVGFTCAAKAGIDPAFAETITKPDHAMLIALVKNFPPVLAGFIGAGGLAASISTSSGLILTASNLLARNVIQKGFAPDMPDMKVAKLGRAFVPVLTILAVLLAIFAPSMLVSLLLVGYSGVTQFFPAVVLGLFAKWQTKTGIVLGLLAGLATVIAIKFMGVPSPMGLHEGFVGLIVNFIVVIAVSTVTPKLSTKTLERFESTLS</sequence>
<comment type="subcellular location">
    <subcellularLocation>
        <location evidence="1">Membrane</location>
        <topology evidence="1">Multi-pass membrane protein</topology>
    </subcellularLocation>
</comment>
<feature type="transmembrane region" description="Helical" evidence="8">
    <location>
        <begin position="456"/>
        <end position="473"/>
    </location>
</feature>
<organism evidence="9 10">
    <name type="scientific">Dethiosulfovibrio marinus</name>
    <dbReference type="NCBI Taxonomy" id="133532"/>
    <lineage>
        <taxon>Bacteria</taxon>
        <taxon>Thermotogati</taxon>
        <taxon>Synergistota</taxon>
        <taxon>Synergistia</taxon>
        <taxon>Synergistales</taxon>
        <taxon>Dethiosulfovibrionaceae</taxon>
        <taxon>Dethiosulfovibrio</taxon>
    </lineage>
</organism>
<feature type="transmembrane region" description="Helical" evidence="8">
    <location>
        <begin position="43"/>
        <end position="67"/>
    </location>
</feature>
<evidence type="ECO:0000256" key="4">
    <source>
        <dbReference type="ARBA" id="ARBA00022692"/>
    </source>
</evidence>
<evidence type="ECO:0000313" key="9">
    <source>
        <dbReference type="EMBL" id="MCF4143471.1"/>
    </source>
</evidence>
<evidence type="ECO:0000256" key="6">
    <source>
        <dbReference type="ARBA" id="ARBA00023136"/>
    </source>
</evidence>
<evidence type="ECO:0000256" key="8">
    <source>
        <dbReference type="SAM" id="Phobius"/>
    </source>
</evidence>
<keyword evidence="5 8" id="KW-1133">Transmembrane helix</keyword>
<feature type="transmembrane region" description="Helical" evidence="8">
    <location>
        <begin position="6"/>
        <end position="23"/>
    </location>
</feature>
<reference evidence="9 10" key="1">
    <citation type="submission" date="2022-01" db="EMBL/GenBank/DDBJ databases">
        <title>Dethiosulfovibrio faecalis sp. nov., a novel proteolytic, non-sulfur-reducing bacterium isolated from a marine aquaculture solid waste bioreactor.</title>
        <authorList>
            <person name="Grabowski S."/>
            <person name="Apolinario E."/>
            <person name="Schneider N."/>
            <person name="Marshall C.W."/>
            <person name="Sowers K.R."/>
        </authorList>
    </citation>
    <scope>NUCLEOTIDE SEQUENCE [LARGE SCALE GENOMIC DNA]</scope>
    <source>
        <strain evidence="9 10">DSM 12537</strain>
    </source>
</reference>
<dbReference type="EMBL" id="JAKGUD010000016">
    <property type="protein sequence ID" value="MCF4143471.1"/>
    <property type="molecule type" value="Genomic_DNA"/>
</dbReference>
<keyword evidence="6 8" id="KW-0472">Membrane</keyword>
<feature type="transmembrane region" description="Helical" evidence="8">
    <location>
        <begin position="118"/>
        <end position="135"/>
    </location>
</feature>
<dbReference type="InterPro" id="IPR038377">
    <property type="entry name" value="Na/Glc_symporter_sf"/>
</dbReference>
<dbReference type="PANTHER" id="PTHR48086">
    <property type="entry name" value="SODIUM/PROLINE SYMPORTER-RELATED"/>
    <property type="match status" value="1"/>
</dbReference>
<dbReference type="Gene3D" id="1.20.1730.10">
    <property type="entry name" value="Sodium/glucose cotransporter"/>
    <property type="match status" value="1"/>
</dbReference>
<keyword evidence="10" id="KW-1185">Reference proteome</keyword>
<name>A0ABS9ESM5_9BACT</name>
<feature type="transmembrane region" description="Helical" evidence="8">
    <location>
        <begin position="426"/>
        <end position="444"/>
    </location>
</feature>
<keyword evidence="3" id="KW-0813">Transport</keyword>
<feature type="transmembrane region" description="Helical" evidence="8">
    <location>
        <begin position="180"/>
        <end position="201"/>
    </location>
</feature>